<dbReference type="Gene3D" id="4.10.240.10">
    <property type="entry name" value="Zn(2)-C6 fungal-type DNA-binding domain"/>
    <property type="match status" value="1"/>
</dbReference>
<dbReference type="InterPro" id="IPR050815">
    <property type="entry name" value="TF_fung"/>
</dbReference>
<evidence type="ECO:0000256" key="2">
    <source>
        <dbReference type="ARBA" id="ARBA00022723"/>
    </source>
</evidence>
<keyword evidence="9" id="KW-1185">Reference proteome</keyword>
<evidence type="ECO:0000256" key="6">
    <source>
        <dbReference type="SAM" id="MobiDB-lite"/>
    </source>
</evidence>
<dbReference type="CDD" id="cd12148">
    <property type="entry name" value="fungal_TF_MHR"/>
    <property type="match status" value="1"/>
</dbReference>
<keyword evidence="3" id="KW-0805">Transcription regulation</keyword>
<feature type="region of interest" description="Disordered" evidence="6">
    <location>
        <begin position="77"/>
        <end position="128"/>
    </location>
</feature>
<organism evidence="8 9">
    <name type="scientific">Roridomyces roridus</name>
    <dbReference type="NCBI Taxonomy" id="1738132"/>
    <lineage>
        <taxon>Eukaryota</taxon>
        <taxon>Fungi</taxon>
        <taxon>Dikarya</taxon>
        <taxon>Basidiomycota</taxon>
        <taxon>Agaricomycotina</taxon>
        <taxon>Agaricomycetes</taxon>
        <taxon>Agaricomycetidae</taxon>
        <taxon>Agaricales</taxon>
        <taxon>Marasmiineae</taxon>
        <taxon>Mycenaceae</taxon>
        <taxon>Roridomyces</taxon>
    </lineage>
</organism>
<dbReference type="Proteomes" id="UP001221142">
    <property type="component" value="Unassembled WGS sequence"/>
</dbReference>
<dbReference type="InterPro" id="IPR001138">
    <property type="entry name" value="Zn2Cys6_DnaBD"/>
</dbReference>
<dbReference type="InterPro" id="IPR036864">
    <property type="entry name" value="Zn2-C6_fun-type_DNA-bd_sf"/>
</dbReference>
<dbReference type="PANTHER" id="PTHR47338:SF29">
    <property type="entry name" value="ZN(2)-C6 FUNGAL-TYPE DOMAIN-CONTAINING PROTEIN"/>
    <property type="match status" value="1"/>
</dbReference>
<dbReference type="SUPFAM" id="SSF57701">
    <property type="entry name" value="Zn2/Cys6 DNA-binding domain"/>
    <property type="match status" value="1"/>
</dbReference>
<gene>
    <name evidence="8" type="ORF">FB45DRAFT_1001500</name>
</gene>
<keyword evidence="4" id="KW-0804">Transcription</keyword>
<dbReference type="CDD" id="cd00067">
    <property type="entry name" value="GAL4"/>
    <property type="match status" value="1"/>
</dbReference>
<comment type="subcellular location">
    <subcellularLocation>
        <location evidence="1">Nucleus</location>
    </subcellularLocation>
</comment>
<feature type="domain" description="Zn(2)-C6 fungal-type" evidence="7">
    <location>
        <begin position="15"/>
        <end position="47"/>
    </location>
</feature>
<dbReference type="Pfam" id="PF00172">
    <property type="entry name" value="Zn_clus"/>
    <property type="match status" value="1"/>
</dbReference>
<name>A0AAD7C1D1_9AGAR</name>
<dbReference type="PROSITE" id="PS00463">
    <property type="entry name" value="ZN2_CY6_FUNGAL_1"/>
    <property type="match status" value="1"/>
</dbReference>
<dbReference type="PROSITE" id="PS50048">
    <property type="entry name" value="ZN2_CY6_FUNGAL_2"/>
    <property type="match status" value="1"/>
</dbReference>
<comment type="caution">
    <text evidence="8">The sequence shown here is derived from an EMBL/GenBank/DDBJ whole genome shotgun (WGS) entry which is preliminary data.</text>
</comment>
<keyword evidence="5" id="KW-0539">Nucleus</keyword>
<dbReference type="SMART" id="SM00066">
    <property type="entry name" value="GAL4"/>
    <property type="match status" value="1"/>
</dbReference>
<evidence type="ECO:0000256" key="1">
    <source>
        <dbReference type="ARBA" id="ARBA00004123"/>
    </source>
</evidence>
<evidence type="ECO:0000256" key="5">
    <source>
        <dbReference type="ARBA" id="ARBA00023242"/>
    </source>
</evidence>
<proteinExistence type="predicted"/>
<reference evidence="8" key="1">
    <citation type="submission" date="2023-03" db="EMBL/GenBank/DDBJ databases">
        <title>Massive genome expansion in bonnet fungi (Mycena s.s.) driven by repeated elements and novel gene families across ecological guilds.</title>
        <authorList>
            <consortium name="Lawrence Berkeley National Laboratory"/>
            <person name="Harder C.B."/>
            <person name="Miyauchi S."/>
            <person name="Viragh M."/>
            <person name="Kuo A."/>
            <person name="Thoen E."/>
            <person name="Andreopoulos B."/>
            <person name="Lu D."/>
            <person name="Skrede I."/>
            <person name="Drula E."/>
            <person name="Henrissat B."/>
            <person name="Morin E."/>
            <person name="Kohler A."/>
            <person name="Barry K."/>
            <person name="LaButti K."/>
            <person name="Morin E."/>
            <person name="Salamov A."/>
            <person name="Lipzen A."/>
            <person name="Mereny Z."/>
            <person name="Hegedus B."/>
            <person name="Baldrian P."/>
            <person name="Stursova M."/>
            <person name="Weitz H."/>
            <person name="Taylor A."/>
            <person name="Grigoriev I.V."/>
            <person name="Nagy L.G."/>
            <person name="Martin F."/>
            <person name="Kauserud H."/>
        </authorList>
    </citation>
    <scope>NUCLEOTIDE SEQUENCE</scope>
    <source>
        <strain evidence="8">9284</strain>
    </source>
</reference>
<protein>
    <recommendedName>
        <fullName evidence="7">Zn(2)-C6 fungal-type domain-containing protein</fullName>
    </recommendedName>
</protein>
<evidence type="ECO:0000256" key="4">
    <source>
        <dbReference type="ARBA" id="ARBA00023163"/>
    </source>
</evidence>
<evidence type="ECO:0000313" key="8">
    <source>
        <dbReference type="EMBL" id="KAJ7636357.1"/>
    </source>
</evidence>
<evidence type="ECO:0000259" key="7">
    <source>
        <dbReference type="PROSITE" id="PS50048"/>
    </source>
</evidence>
<accession>A0AAD7C1D1</accession>
<dbReference type="PANTHER" id="PTHR47338">
    <property type="entry name" value="ZN(II)2CYS6 TRANSCRIPTION FACTOR (EUROFUNG)-RELATED"/>
    <property type="match status" value="1"/>
</dbReference>
<dbReference type="GO" id="GO:0008270">
    <property type="term" value="F:zinc ion binding"/>
    <property type="evidence" value="ECO:0007669"/>
    <property type="project" value="InterPro"/>
</dbReference>
<dbReference type="EMBL" id="JARKIF010000006">
    <property type="protein sequence ID" value="KAJ7636357.1"/>
    <property type="molecule type" value="Genomic_DNA"/>
</dbReference>
<dbReference type="GO" id="GO:0000981">
    <property type="term" value="F:DNA-binding transcription factor activity, RNA polymerase II-specific"/>
    <property type="evidence" value="ECO:0007669"/>
    <property type="project" value="InterPro"/>
</dbReference>
<dbReference type="AlphaFoldDB" id="A0AAD7C1D1"/>
<keyword evidence="2" id="KW-0479">Metal-binding</keyword>
<dbReference type="GO" id="GO:0005634">
    <property type="term" value="C:nucleus"/>
    <property type="evidence" value="ECO:0007669"/>
    <property type="project" value="UniProtKB-SubCell"/>
</dbReference>
<evidence type="ECO:0000256" key="3">
    <source>
        <dbReference type="ARBA" id="ARBA00023015"/>
    </source>
</evidence>
<sequence>MSNNSAQKNLHRGQACYNCRRRKMRCDGVRPVCGQCQRGNRPDDCEYVGEYTQSRVQILQENIARVEQRIYELEHPAEAPPPSTVPLHRPYTPGFGSSSSRGAPLYSPPENDIFRKKQRTSYGYGSNTTRPFPPIRQRLWILHPHPKFPSLSRETVPTGTRQAAHPSSAILRLSSGIHEQSCLARTLSLASTDLSSAHPHKALHTLQAEILLAFYFFSSGRFVEGKYHTASAAALALSSSLHLIRSANVHAPSVGQLPPPRDAVEEGERIHACWMTTILDNLWAAALKQEPARDLQSTSFDTPWPLELQDYEQGKMHPSARYSQTVQTFLTGAPENHRMSTLTGLARGSILWQQAEQLARSWHSSMPPPQVSAFQASFYALDAQIESFRTALGPPGTIPNPTPAMTRALIVAHSIGHAATVQLHSIEAVHAVMDSQRKRISSARAILNIVAETAPKQGTTVWMIACQAVMDEIRDSKIRSPQESTALASSLARAVSAMAVFVGTCPLLIVDRLNGCFFFKLTCFLRAITVAWQSESGVGGIRFVEPGDPES</sequence>
<evidence type="ECO:0000313" key="9">
    <source>
        <dbReference type="Proteomes" id="UP001221142"/>
    </source>
</evidence>